<dbReference type="InterPro" id="IPR020889">
    <property type="entry name" value="LipoPS_assembly_LptD"/>
</dbReference>
<keyword evidence="1 4" id="KW-0732">Signal</keyword>
<comment type="subunit">
    <text evidence="4">Component of the lipopolysaccharide transport and assembly complex. Interacts with LptE and LptA.</text>
</comment>
<dbReference type="PANTHER" id="PTHR30189">
    <property type="entry name" value="LPS-ASSEMBLY PROTEIN"/>
    <property type="match status" value="1"/>
</dbReference>
<sequence length="776" mass="87130">MLAASSLSGAAYAADDPAKAAEPAASQEAPKCPAPNTQASTSATRREVKAPAPLPEDVEFESDGAEGTRDGNLKLTGKVEIRQGERRIETRDATYNTQDESFDVTEGVKYTDGTVTVQGQGAHVDRAGGAVFDHAEFELADRNARGSADRIRATTEGTLSLDKVRYTTCPLGNEDWMLTASDIDINQRVGIGIGRGVRLDFKGVPLLYAPFISFPVGNERKSGFLFPTLGTSSRSGYSLSVPWYWNIATNYDATFTPTYFSKRGLKLDSEFRYLNRAGEGQLEVQYLPHDDKFESERSLIRFVDQSDFTSRLRLNVDAANVSDDEWFEDFGMGPEGTSVTYLNRSASLTYLDDRWLAIVRAQNFQTIDFATDNRMPIAPEDRPYTMLPQMAVRASFPDQPFGLTYGMDFELANFQHNVDTLNTGWRTDFAPEIRMPLRGAGVYLEPSASWRYTRYQLDRSVPITDSLGNTIRTDDTFTRSAPVMSVDGGMVFERLFGSRKQRLSTIEPRFMYLYVPYRNQDNLPVFDTELADLNLVQLFRTNRYVGGDRLGDANELAIGFTSRWLDANTGEQYIAATIGQAYYFDRPKVTLPGEVQNDTETSDIVAELDLRAYGNWNIRGGIQWDPGETRSERGQLALQYKPDFDRVMNLGYRFRRDRLEQVDGSVAWPVSKQWSVYARMVYSLEGDAIDDGSQSSSQTRVDEKGVIDQFLGLEYRSCCWRFRVVGRRYVSDRTGDLDTSVLFQLELNGLSNVGVGADTFLERSIRGYSIDSPKDE</sequence>
<keyword evidence="10" id="KW-1185">Reference proteome</keyword>
<feature type="domain" description="LptD C-terminal" evidence="7">
    <location>
        <begin position="296"/>
        <end position="674"/>
    </location>
</feature>
<evidence type="ECO:0000259" key="6">
    <source>
        <dbReference type="Pfam" id="PF03968"/>
    </source>
</evidence>
<dbReference type="HAMAP" id="MF_01411">
    <property type="entry name" value="LPS_assembly_LptD"/>
    <property type="match status" value="1"/>
</dbReference>
<feature type="region of interest" description="Disordered" evidence="5">
    <location>
        <begin position="1"/>
        <end position="74"/>
    </location>
</feature>
<evidence type="ECO:0000313" key="9">
    <source>
        <dbReference type="EMBL" id="MFC4308396.1"/>
    </source>
</evidence>
<reference evidence="10" key="1">
    <citation type="journal article" date="2019" name="Int. J. Syst. Evol. Microbiol.">
        <title>The Global Catalogue of Microorganisms (GCM) 10K type strain sequencing project: providing services to taxonomists for standard genome sequencing and annotation.</title>
        <authorList>
            <consortium name="The Broad Institute Genomics Platform"/>
            <consortium name="The Broad Institute Genome Sequencing Center for Infectious Disease"/>
            <person name="Wu L."/>
            <person name="Ma J."/>
        </authorList>
    </citation>
    <scope>NUCLEOTIDE SEQUENCE [LARGE SCALE GENOMIC DNA]</scope>
    <source>
        <strain evidence="10">CGMCC 1.10759</strain>
    </source>
</reference>
<dbReference type="PANTHER" id="PTHR30189:SF1">
    <property type="entry name" value="LPS-ASSEMBLY PROTEIN LPTD"/>
    <property type="match status" value="1"/>
</dbReference>
<evidence type="ECO:0000259" key="8">
    <source>
        <dbReference type="Pfam" id="PF19838"/>
    </source>
</evidence>
<accession>A0ABV8SM21</accession>
<keyword evidence="2 4" id="KW-0472">Membrane</keyword>
<proteinExistence type="inferred from homology"/>
<evidence type="ECO:0000259" key="7">
    <source>
        <dbReference type="Pfam" id="PF04453"/>
    </source>
</evidence>
<comment type="caution">
    <text evidence="9">The sequence shown here is derived from an EMBL/GenBank/DDBJ whole genome shotgun (WGS) entry which is preliminary data.</text>
</comment>
<feature type="compositionally biased region" description="Low complexity" evidence="5">
    <location>
        <begin position="1"/>
        <end position="31"/>
    </location>
</feature>
<comment type="function">
    <text evidence="4">Together with LptE, is involved in the assembly of lipopolysaccharide (LPS) at the surface of the outer membrane.</text>
</comment>
<evidence type="ECO:0000256" key="1">
    <source>
        <dbReference type="ARBA" id="ARBA00022729"/>
    </source>
</evidence>
<dbReference type="InterPro" id="IPR050218">
    <property type="entry name" value="LptD"/>
</dbReference>
<dbReference type="InterPro" id="IPR045659">
    <property type="entry name" value="LptD_2"/>
</dbReference>
<name>A0ABV8SM21_9GAMM</name>
<comment type="caution">
    <text evidence="4">Lacks conserved residue(s) required for the propagation of feature annotation.</text>
</comment>
<evidence type="ECO:0000256" key="4">
    <source>
        <dbReference type="HAMAP-Rule" id="MF_01411"/>
    </source>
</evidence>
<dbReference type="Pfam" id="PF03968">
    <property type="entry name" value="LptD_N"/>
    <property type="match status" value="1"/>
</dbReference>
<dbReference type="InterPro" id="IPR005653">
    <property type="entry name" value="OstA-like_N"/>
</dbReference>
<evidence type="ECO:0000256" key="3">
    <source>
        <dbReference type="ARBA" id="ARBA00023237"/>
    </source>
</evidence>
<dbReference type="InterPro" id="IPR007543">
    <property type="entry name" value="LptD_C"/>
</dbReference>
<gene>
    <name evidence="4" type="primary">lptD</name>
    <name evidence="9" type="ORF">ACFPN2_04820</name>
</gene>
<dbReference type="Pfam" id="PF19838">
    <property type="entry name" value="LptD_2"/>
    <property type="match status" value="1"/>
</dbReference>
<evidence type="ECO:0000256" key="5">
    <source>
        <dbReference type="SAM" id="MobiDB-lite"/>
    </source>
</evidence>
<feature type="domain" description="Organic solvent tolerance-like N-terminal" evidence="6">
    <location>
        <begin position="65"/>
        <end position="187"/>
    </location>
</feature>
<comment type="subcellular location">
    <subcellularLocation>
        <location evidence="4">Cell outer membrane</location>
    </subcellularLocation>
</comment>
<evidence type="ECO:0000256" key="2">
    <source>
        <dbReference type="ARBA" id="ARBA00023136"/>
    </source>
</evidence>
<protein>
    <recommendedName>
        <fullName evidence="4">LPS-assembly protein LptD</fullName>
    </recommendedName>
</protein>
<dbReference type="RefSeq" id="WP_380595491.1">
    <property type="nucleotide sequence ID" value="NZ_JBHSDU010000002.1"/>
</dbReference>
<evidence type="ECO:0000313" key="10">
    <source>
        <dbReference type="Proteomes" id="UP001595904"/>
    </source>
</evidence>
<feature type="domain" description="LPS-assembly protein LptD central" evidence="8">
    <location>
        <begin position="197"/>
        <end position="290"/>
    </location>
</feature>
<comment type="similarity">
    <text evidence="4">Belongs to the LptD family.</text>
</comment>
<keyword evidence="3 4" id="KW-0998">Cell outer membrane</keyword>
<organism evidence="9 10">
    <name type="scientific">Steroidobacter flavus</name>
    <dbReference type="NCBI Taxonomy" id="1842136"/>
    <lineage>
        <taxon>Bacteria</taxon>
        <taxon>Pseudomonadati</taxon>
        <taxon>Pseudomonadota</taxon>
        <taxon>Gammaproteobacteria</taxon>
        <taxon>Steroidobacterales</taxon>
        <taxon>Steroidobacteraceae</taxon>
        <taxon>Steroidobacter</taxon>
    </lineage>
</organism>
<dbReference type="EMBL" id="JBHSDU010000002">
    <property type="protein sequence ID" value="MFC4308396.1"/>
    <property type="molecule type" value="Genomic_DNA"/>
</dbReference>
<dbReference type="Pfam" id="PF04453">
    <property type="entry name" value="LptD"/>
    <property type="match status" value="1"/>
</dbReference>
<dbReference type="Proteomes" id="UP001595904">
    <property type="component" value="Unassembled WGS sequence"/>
</dbReference>